<evidence type="ECO:0000256" key="1">
    <source>
        <dbReference type="ARBA" id="ARBA00022441"/>
    </source>
</evidence>
<dbReference type="SMART" id="SM00612">
    <property type="entry name" value="Kelch"/>
    <property type="match status" value="1"/>
</dbReference>
<feature type="non-terminal residue" evidence="3">
    <location>
        <position position="1"/>
    </location>
</feature>
<dbReference type="EMBL" id="CAJOAY010009558">
    <property type="protein sequence ID" value="CAF4206280.1"/>
    <property type="molecule type" value="Genomic_DNA"/>
</dbReference>
<keyword evidence="1" id="KW-0880">Kelch repeat</keyword>
<dbReference type="AlphaFoldDB" id="A0A820BTK2"/>
<dbReference type="InterPro" id="IPR015915">
    <property type="entry name" value="Kelch-typ_b-propeller"/>
</dbReference>
<protein>
    <submittedName>
        <fullName evidence="3">Uncharacterized protein</fullName>
    </submittedName>
</protein>
<proteinExistence type="predicted"/>
<dbReference type="PANTHER" id="PTHR46344:SF27">
    <property type="entry name" value="KELCH REPEAT SUPERFAMILY PROTEIN"/>
    <property type="match status" value="1"/>
</dbReference>
<sequence length="132" mass="14472">WTITGNLHHPRSYSTACLLNDGRVLTIGGALFESDPLISAELYDPLTGNWTVVEDLNSARQDHTSSVLHNGQVLVTGGFGPFIQSLAELFDPSTDLSTTVIDIKHKEGSQPISEITNSKITLARERNRSKLR</sequence>
<dbReference type="PANTHER" id="PTHR46344">
    <property type="entry name" value="OS02G0202900 PROTEIN"/>
    <property type="match status" value="1"/>
</dbReference>
<name>A0A820BTK2_9BILA</name>
<reference evidence="3" key="1">
    <citation type="submission" date="2021-02" db="EMBL/GenBank/DDBJ databases">
        <authorList>
            <person name="Nowell W R."/>
        </authorList>
    </citation>
    <scope>NUCLEOTIDE SEQUENCE</scope>
</reference>
<dbReference type="Proteomes" id="UP000663881">
    <property type="component" value="Unassembled WGS sequence"/>
</dbReference>
<accession>A0A820BTK2</accession>
<evidence type="ECO:0000313" key="3">
    <source>
        <dbReference type="EMBL" id="CAF4206280.1"/>
    </source>
</evidence>
<organism evidence="3 4">
    <name type="scientific">Adineta steineri</name>
    <dbReference type="NCBI Taxonomy" id="433720"/>
    <lineage>
        <taxon>Eukaryota</taxon>
        <taxon>Metazoa</taxon>
        <taxon>Spiralia</taxon>
        <taxon>Gnathifera</taxon>
        <taxon>Rotifera</taxon>
        <taxon>Eurotatoria</taxon>
        <taxon>Bdelloidea</taxon>
        <taxon>Adinetida</taxon>
        <taxon>Adinetidae</taxon>
        <taxon>Adineta</taxon>
    </lineage>
</organism>
<dbReference type="Pfam" id="PF01344">
    <property type="entry name" value="Kelch_1"/>
    <property type="match status" value="1"/>
</dbReference>
<dbReference type="InterPro" id="IPR006652">
    <property type="entry name" value="Kelch_1"/>
</dbReference>
<evidence type="ECO:0000313" key="4">
    <source>
        <dbReference type="Proteomes" id="UP000663881"/>
    </source>
</evidence>
<dbReference type="InterPro" id="IPR037293">
    <property type="entry name" value="Gal_Oxidase_central_sf"/>
</dbReference>
<comment type="caution">
    <text evidence="3">The sequence shown here is derived from an EMBL/GenBank/DDBJ whole genome shotgun (WGS) entry which is preliminary data.</text>
</comment>
<gene>
    <name evidence="3" type="ORF">OKA104_LOCUS41270</name>
</gene>
<dbReference type="Gene3D" id="2.130.10.80">
    <property type="entry name" value="Galactose oxidase/kelch, beta-propeller"/>
    <property type="match status" value="1"/>
</dbReference>
<keyword evidence="2" id="KW-0677">Repeat</keyword>
<evidence type="ECO:0000256" key="2">
    <source>
        <dbReference type="ARBA" id="ARBA00022737"/>
    </source>
</evidence>
<dbReference type="SUPFAM" id="SSF117281">
    <property type="entry name" value="Kelch motif"/>
    <property type="match status" value="1"/>
</dbReference>